<keyword evidence="7 8" id="KW-0472">Membrane</keyword>
<feature type="transmembrane region" description="Helical" evidence="8">
    <location>
        <begin position="128"/>
        <end position="147"/>
    </location>
</feature>
<evidence type="ECO:0000256" key="7">
    <source>
        <dbReference type="ARBA" id="ARBA00023136"/>
    </source>
</evidence>
<evidence type="ECO:0000256" key="1">
    <source>
        <dbReference type="ARBA" id="ARBA00004651"/>
    </source>
</evidence>
<protein>
    <submittedName>
        <fullName evidence="9">AEC family transporter</fullName>
    </submittedName>
</protein>
<comment type="subcellular location">
    <subcellularLocation>
        <location evidence="1">Cell membrane</location>
        <topology evidence="1">Multi-pass membrane protein</topology>
    </subcellularLocation>
</comment>
<feature type="transmembrane region" description="Helical" evidence="8">
    <location>
        <begin position="235"/>
        <end position="257"/>
    </location>
</feature>
<feature type="transmembrane region" description="Helical" evidence="8">
    <location>
        <begin position="197"/>
        <end position="223"/>
    </location>
</feature>
<evidence type="ECO:0000256" key="2">
    <source>
        <dbReference type="ARBA" id="ARBA00010145"/>
    </source>
</evidence>
<feature type="transmembrane region" description="Helical" evidence="8">
    <location>
        <begin position="99"/>
        <end position="122"/>
    </location>
</feature>
<evidence type="ECO:0000313" key="9">
    <source>
        <dbReference type="EMBL" id="GAA5059457.1"/>
    </source>
</evidence>
<evidence type="ECO:0000256" key="5">
    <source>
        <dbReference type="ARBA" id="ARBA00022692"/>
    </source>
</evidence>
<evidence type="ECO:0000256" key="6">
    <source>
        <dbReference type="ARBA" id="ARBA00022989"/>
    </source>
</evidence>
<dbReference type="RefSeq" id="WP_345497054.1">
    <property type="nucleotide sequence ID" value="NZ_BAABJM010000003.1"/>
</dbReference>
<evidence type="ECO:0000313" key="10">
    <source>
        <dbReference type="Proteomes" id="UP001500603"/>
    </source>
</evidence>
<dbReference type="Gene3D" id="1.20.1530.20">
    <property type="match status" value="1"/>
</dbReference>
<dbReference type="InterPro" id="IPR004776">
    <property type="entry name" value="Mem_transp_PIN-like"/>
</dbReference>
<dbReference type="Pfam" id="PF03547">
    <property type="entry name" value="Mem_trans"/>
    <property type="match status" value="1"/>
</dbReference>
<dbReference type="InterPro" id="IPR038770">
    <property type="entry name" value="Na+/solute_symporter_sf"/>
</dbReference>
<dbReference type="Proteomes" id="UP001500603">
    <property type="component" value="Unassembled WGS sequence"/>
</dbReference>
<comment type="similarity">
    <text evidence="2">Belongs to the auxin efflux carrier (TC 2.A.69) family.</text>
</comment>
<feature type="transmembrane region" description="Helical" evidence="8">
    <location>
        <begin position="6"/>
        <end position="25"/>
    </location>
</feature>
<evidence type="ECO:0000256" key="8">
    <source>
        <dbReference type="SAM" id="Phobius"/>
    </source>
</evidence>
<dbReference type="PANTHER" id="PTHR36838:SF3">
    <property type="entry name" value="TRANSPORTER AUXIN EFFLUX CARRIER EC FAMILY"/>
    <property type="match status" value="1"/>
</dbReference>
<proteinExistence type="inferred from homology"/>
<feature type="transmembrane region" description="Helical" evidence="8">
    <location>
        <begin position="290"/>
        <end position="314"/>
    </location>
</feature>
<keyword evidence="3" id="KW-0813">Transport</keyword>
<keyword evidence="4" id="KW-1003">Cell membrane</keyword>
<feature type="transmembrane region" description="Helical" evidence="8">
    <location>
        <begin position="69"/>
        <end position="87"/>
    </location>
</feature>
<feature type="transmembrane region" description="Helical" evidence="8">
    <location>
        <begin position="37"/>
        <end position="57"/>
    </location>
</feature>
<sequence>MTDLFATVGKLAPVVLVFGGGVVFARRKIIGADASKAFSEFAFLFAIPCYLFGSLYASDLGRLFDVRGMLAYLSAAVIAMALVAVGARRVLGADARATALRIMATVQVNTTYFAIPVFVLLFGDASPIFPTILLQVCVFTVVVVAVMESGAGHQDQDVSAARAVLRGVRSALTTPLVLACYLGIGANLLHVPAPGPLLAALSFTGAAAAPVALFAFGLHLGGSGLRWRGATRDEYALIAIKCLAMPLLVFALCVGVFRVENPWLSYLVLTAAMPAPQNLFVFAQRYDADVDLAASVVAKTTLAALALIPLWLLVTR</sequence>
<dbReference type="PANTHER" id="PTHR36838">
    <property type="entry name" value="AUXIN EFFLUX CARRIER FAMILY PROTEIN"/>
    <property type="match status" value="1"/>
</dbReference>
<evidence type="ECO:0000256" key="3">
    <source>
        <dbReference type="ARBA" id="ARBA00022448"/>
    </source>
</evidence>
<organism evidence="9 10">
    <name type="scientific">Nocardia callitridis</name>
    <dbReference type="NCBI Taxonomy" id="648753"/>
    <lineage>
        <taxon>Bacteria</taxon>
        <taxon>Bacillati</taxon>
        <taxon>Actinomycetota</taxon>
        <taxon>Actinomycetes</taxon>
        <taxon>Mycobacteriales</taxon>
        <taxon>Nocardiaceae</taxon>
        <taxon>Nocardia</taxon>
    </lineage>
</organism>
<evidence type="ECO:0000256" key="4">
    <source>
        <dbReference type="ARBA" id="ARBA00022475"/>
    </source>
</evidence>
<comment type="caution">
    <text evidence="9">The sequence shown here is derived from an EMBL/GenBank/DDBJ whole genome shotgun (WGS) entry which is preliminary data.</text>
</comment>
<name>A0ABP9KIG2_9NOCA</name>
<keyword evidence="5 8" id="KW-0812">Transmembrane</keyword>
<dbReference type="EMBL" id="BAABJM010000003">
    <property type="protein sequence ID" value="GAA5059457.1"/>
    <property type="molecule type" value="Genomic_DNA"/>
</dbReference>
<gene>
    <name evidence="9" type="ORF">GCM10023318_39980</name>
</gene>
<keyword evidence="6 8" id="KW-1133">Transmembrane helix</keyword>
<accession>A0ABP9KIG2</accession>
<keyword evidence="10" id="KW-1185">Reference proteome</keyword>
<reference evidence="10" key="1">
    <citation type="journal article" date="2019" name="Int. J. Syst. Evol. Microbiol.">
        <title>The Global Catalogue of Microorganisms (GCM) 10K type strain sequencing project: providing services to taxonomists for standard genome sequencing and annotation.</title>
        <authorList>
            <consortium name="The Broad Institute Genomics Platform"/>
            <consortium name="The Broad Institute Genome Sequencing Center for Infectious Disease"/>
            <person name="Wu L."/>
            <person name="Ma J."/>
        </authorList>
    </citation>
    <scope>NUCLEOTIDE SEQUENCE [LARGE SCALE GENOMIC DNA]</scope>
    <source>
        <strain evidence="10">JCM 18298</strain>
    </source>
</reference>
<feature type="transmembrane region" description="Helical" evidence="8">
    <location>
        <begin position="168"/>
        <end position="191"/>
    </location>
</feature>